<gene>
    <name evidence="2" type="ORF">GCM10010423_65250</name>
</gene>
<dbReference type="Proteomes" id="UP001501095">
    <property type="component" value="Unassembled WGS sequence"/>
</dbReference>
<organism evidence="2 3">
    <name type="scientific">Streptomyces levis</name>
    <dbReference type="NCBI Taxonomy" id="285566"/>
    <lineage>
        <taxon>Bacteria</taxon>
        <taxon>Bacillati</taxon>
        <taxon>Actinomycetota</taxon>
        <taxon>Actinomycetes</taxon>
        <taxon>Kitasatosporales</taxon>
        <taxon>Streptomycetaceae</taxon>
        <taxon>Streptomyces</taxon>
    </lineage>
</organism>
<reference evidence="2 3" key="1">
    <citation type="journal article" date="2019" name="Int. J. Syst. Evol. Microbiol.">
        <title>The Global Catalogue of Microorganisms (GCM) 10K type strain sequencing project: providing services to taxonomists for standard genome sequencing and annotation.</title>
        <authorList>
            <consortium name="The Broad Institute Genomics Platform"/>
            <consortium name="The Broad Institute Genome Sequencing Center for Infectious Disease"/>
            <person name="Wu L."/>
            <person name="Ma J."/>
        </authorList>
    </citation>
    <scope>NUCLEOTIDE SEQUENCE [LARGE SCALE GENOMIC DNA]</scope>
    <source>
        <strain evidence="2 3">JCM 6924</strain>
    </source>
</reference>
<dbReference type="EMBL" id="BAAATM010000022">
    <property type="protein sequence ID" value="GAA2555028.1"/>
    <property type="molecule type" value="Genomic_DNA"/>
</dbReference>
<dbReference type="RefSeq" id="WP_344543026.1">
    <property type="nucleotide sequence ID" value="NZ_BAAATM010000022.1"/>
</dbReference>
<protein>
    <submittedName>
        <fullName evidence="2">Uncharacterized protein</fullName>
    </submittedName>
</protein>
<accession>A0ABN3P1U1</accession>
<sequence length="141" mass="16568">MATVETYRVLKQVKVGCDVHNRIEHRSLGHYAPEWMNLPFATQARLLRQRMVEKVTVEEEELEKFQELHEELWGAGTESSELEEVSEEPEEETTEENEDPEPEEIVEEDIDLGPVEQDETVEEEPKKISRRRPPRRTRSKA</sequence>
<feature type="region of interest" description="Disordered" evidence="1">
    <location>
        <begin position="69"/>
        <end position="141"/>
    </location>
</feature>
<keyword evidence="3" id="KW-1185">Reference proteome</keyword>
<feature type="compositionally biased region" description="Basic residues" evidence="1">
    <location>
        <begin position="128"/>
        <end position="141"/>
    </location>
</feature>
<comment type="caution">
    <text evidence="2">The sequence shown here is derived from an EMBL/GenBank/DDBJ whole genome shotgun (WGS) entry which is preliminary data.</text>
</comment>
<name>A0ABN3P1U1_9ACTN</name>
<evidence type="ECO:0000256" key="1">
    <source>
        <dbReference type="SAM" id="MobiDB-lite"/>
    </source>
</evidence>
<proteinExistence type="predicted"/>
<evidence type="ECO:0000313" key="2">
    <source>
        <dbReference type="EMBL" id="GAA2555028.1"/>
    </source>
</evidence>
<feature type="compositionally biased region" description="Acidic residues" evidence="1">
    <location>
        <begin position="80"/>
        <end position="122"/>
    </location>
</feature>
<evidence type="ECO:0000313" key="3">
    <source>
        <dbReference type="Proteomes" id="UP001501095"/>
    </source>
</evidence>